<keyword evidence="5" id="KW-1185">Reference proteome</keyword>
<sequence>MLINIGRLLMLCIWAFLAFNLIHPFPKPIKYFLDVAIVFMFFMHGLQVMLLKATQGKEKDTIGPWLQTRIFLFGVFELMAWQKKQPPLPAKK</sequence>
<dbReference type="AlphaFoldDB" id="A0A0H3FL93"/>
<dbReference type="Pfam" id="PF06611">
    <property type="entry name" value="DUF1145"/>
    <property type="match status" value="1"/>
</dbReference>
<dbReference type="KEGG" id="rah:Rahaq_4200"/>
<keyword evidence="1" id="KW-1133">Transmembrane helix</keyword>
<evidence type="ECO:0000313" key="5">
    <source>
        <dbReference type="Proteomes" id="UP001598201"/>
    </source>
</evidence>
<evidence type="ECO:0000256" key="1">
    <source>
        <dbReference type="SAM" id="Phobius"/>
    </source>
</evidence>
<feature type="transmembrane region" description="Helical" evidence="1">
    <location>
        <begin position="7"/>
        <end position="25"/>
    </location>
</feature>
<reference evidence="4" key="1">
    <citation type="submission" date="2011-01" db="EMBL/GenBank/DDBJ databases">
        <title>Complete sequence of chromosome of Rahnella sp. Y9602.</title>
        <authorList>
            <consortium name="US DOE Joint Genome Institute"/>
            <person name="Lucas S."/>
            <person name="Copeland A."/>
            <person name="Lapidus A."/>
            <person name="Cheng J.-F."/>
            <person name="Goodwin L."/>
            <person name="Pitluck S."/>
            <person name="Lu M."/>
            <person name="Detter J.C."/>
            <person name="Han C."/>
            <person name="Tapia R."/>
            <person name="Land M."/>
            <person name="Hauser L."/>
            <person name="Kyrpides N."/>
            <person name="Ivanova N."/>
            <person name="Ovchinnikova G."/>
            <person name="Pagani I."/>
            <person name="Sobecky P.A."/>
            <person name="Martinez R.J."/>
            <person name="Woyke T."/>
        </authorList>
    </citation>
    <scope>NUCLEOTIDE SEQUENCE [LARGE SCALE GENOMIC DNA]</scope>
    <source>
        <strain evidence="4">Y9602</strain>
    </source>
</reference>
<organism evidence="2 4">
    <name type="scientific">Rahnella sp. (strain Y9602)</name>
    <dbReference type="NCBI Taxonomy" id="2703885"/>
    <lineage>
        <taxon>Bacteria</taxon>
        <taxon>Pseudomonadati</taxon>
        <taxon>Pseudomonadota</taxon>
        <taxon>Gammaproteobacteria</taxon>
        <taxon>Enterobacterales</taxon>
        <taxon>Yersiniaceae</taxon>
        <taxon>Rahnella</taxon>
    </lineage>
</organism>
<dbReference type="InterPro" id="IPR009525">
    <property type="entry name" value="DUF1145"/>
</dbReference>
<reference evidence="2 4" key="2">
    <citation type="journal article" date="2012" name="J. Bacteriol.">
        <title>Complete Genome Sequence of Rahnella sp. Strain Y9602, a Gammaproteobacterium Isolate from Metal- and Radionuclide-Contaminated Soil.</title>
        <authorList>
            <person name="Martinez R.J."/>
            <person name="Bruce D."/>
            <person name="Detter C."/>
            <person name="Goodwin L.A."/>
            <person name="Han J."/>
            <person name="Han C.S."/>
            <person name="Held B."/>
            <person name="Land M.L."/>
            <person name="Mikhailova N."/>
            <person name="Nolan M."/>
            <person name="Pennacchio L."/>
            <person name="Pitluck S."/>
            <person name="Tapia R."/>
            <person name="Woyke T."/>
            <person name="Sobecky P.A."/>
        </authorList>
    </citation>
    <scope>NUCLEOTIDE SEQUENCE [LARGE SCALE GENOMIC DNA]</scope>
    <source>
        <strain evidence="2 4">Y9602</strain>
    </source>
</reference>
<proteinExistence type="predicted"/>
<dbReference type="EMBL" id="CP002505">
    <property type="protein sequence ID" value="ADW75788.1"/>
    <property type="molecule type" value="Genomic_DNA"/>
</dbReference>
<dbReference type="NCBIfam" id="NF008158">
    <property type="entry name" value="PRK10910.1"/>
    <property type="match status" value="1"/>
</dbReference>
<dbReference type="Proteomes" id="UP001598201">
    <property type="component" value="Unassembled WGS sequence"/>
</dbReference>
<dbReference type="HOGENOM" id="CLU_159241_0_0_6"/>
<dbReference type="GeneID" id="95419515"/>
<evidence type="ECO:0000313" key="3">
    <source>
        <dbReference type="EMBL" id="MFD3225286.1"/>
    </source>
</evidence>
<keyword evidence="1" id="KW-0472">Membrane</keyword>
<dbReference type="RefSeq" id="WP_013577475.1">
    <property type="nucleotide sequence ID" value="NC_015061.1"/>
</dbReference>
<accession>A0A0H3FL93</accession>
<keyword evidence="1" id="KW-0812">Transmembrane</keyword>
<dbReference type="PANTHER" id="PTHR38775:SF1">
    <property type="entry name" value="INNER MEMBRANE PROTEIN"/>
    <property type="match status" value="1"/>
</dbReference>
<reference evidence="3 5" key="3">
    <citation type="submission" date="2024-09" db="EMBL/GenBank/DDBJ databases">
        <title>Genomes of Rahnella.</title>
        <authorList>
            <person name="Mnguni F.C."/>
            <person name="Shin G.Y."/>
            <person name="Coutinho T."/>
        </authorList>
    </citation>
    <scope>NUCLEOTIDE SEQUENCE [LARGE SCALE GENOMIC DNA]</scope>
    <source>
        <strain evidence="3 5">20WA0057</strain>
    </source>
</reference>
<evidence type="ECO:0000313" key="4">
    <source>
        <dbReference type="Proteomes" id="UP000007257"/>
    </source>
</evidence>
<dbReference type="Proteomes" id="UP000007257">
    <property type="component" value="Chromosome"/>
</dbReference>
<dbReference type="OrthoDB" id="7062339at2"/>
<dbReference type="EMBL" id="JBHUCJ010000046">
    <property type="protein sequence ID" value="MFD3225286.1"/>
    <property type="molecule type" value="Genomic_DNA"/>
</dbReference>
<feature type="transmembrane region" description="Helical" evidence="1">
    <location>
        <begin position="31"/>
        <end position="51"/>
    </location>
</feature>
<dbReference type="PANTHER" id="PTHR38775">
    <property type="entry name" value="INNER MEMBRANE PROTEIN-RELATED"/>
    <property type="match status" value="1"/>
</dbReference>
<dbReference type="eggNOG" id="COG3776">
    <property type="taxonomic scope" value="Bacteria"/>
</dbReference>
<evidence type="ECO:0000313" key="2">
    <source>
        <dbReference type="EMBL" id="ADW75788.1"/>
    </source>
</evidence>
<protein>
    <submittedName>
        <fullName evidence="3">DUF1145 family protein</fullName>
    </submittedName>
</protein>
<gene>
    <name evidence="2" type="ordered locus">Rahaq_4200</name>
    <name evidence="3" type="ORF">ACFPK4_17245</name>
</gene>
<name>A0A0H3FL93_RAHSY</name>